<evidence type="ECO:0000313" key="3">
    <source>
        <dbReference type="Proteomes" id="UP000036410"/>
    </source>
</evidence>
<accession>A0A806U4H4</accession>
<sequence length="88" mass="9910">MEEFKLSGKTVRIARLLKGVQIKEVAVMTGIAEDYLSKIERGVAGANVTYRNQFRLLRALRELGYTNAQIAVLTILVENIKEKEEQTA</sequence>
<dbReference type="RefSeq" id="WP_049162704.1">
    <property type="nucleotide sequence ID" value="NZ_CP010586.1"/>
</dbReference>
<reference evidence="2 3" key="1">
    <citation type="submission" date="2015-01" db="EMBL/GenBank/DDBJ databases">
        <title>Genome sequence of bacillus megaterium Q3.</title>
        <authorList>
            <person name="Wang Y."/>
            <person name="Luo K."/>
            <person name="Bai L."/>
            <person name="Luo F."/>
        </authorList>
    </citation>
    <scope>NUCLEOTIDE SEQUENCE [LARGE SCALE GENOMIC DNA]</scope>
    <source>
        <strain evidence="2 3">Q3</strain>
    </source>
</reference>
<proteinExistence type="predicted"/>
<evidence type="ECO:0000313" key="2">
    <source>
        <dbReference type="EMBL" id="AKP75265.1"/>
    </source>
</evidence>
<dbReference type="Pfam" id="PF01381">
    <property type="entry name" value="HTH_3"/>
    <property type="match status" value="1"/>
</dbReference>
<feature type="domain" description="HTH cro/C1-type" evidence="1">
    <location>
        <begin position="12"/>
        <end position="59"/>
    </location>
</feature>
<dbReference type="Proteomes" id="UP000036410">
    <property type="component" value="Chromosome"/>
</dbReference>
<dbReference type="GO" id="GO:0003677">
    <property type="term" value="F:DNA binding"/>
    <property type="evidence" value="ECO:0007669"/>
    <property type="project" value="InterPro"/>
</dbReference>
<dbReference type="AlphaFoldDB" id="A0A806U4H4"/>
<dbReference type="InterPro" id="IPR001387">
    <property type="entry name" value="Cro/C1-type_HTH"/>
</dbReference>
<evidence type="ECO:0000259" key="1">
    <source>
        <dbReference type="Pfam" id="PF01381"/>
    </source>
</evidence>
<gene>
    <name evidence="2" type="ORF">AS52_00244</name>
</gene>
<dbReference type="SUPFAM" id="SSF47413">
    <property type="entry name" value="lambda repressor-like DNA-binding domains"/>
    <property type="match status" value="1"/>
</dbReference>
<dbReference type="Gene3D" id="1.10.260.40">
    <property type="entry name" value="lambda repressor-like DNA-binding domains"/>
    <property type="match status" value="1"/>
</dbReference>
<organism evidence="2 3">
    <name type="scientific">Priestia megaterium Q3</name>
    <dbReference type="NCBI Taxonomy" id="1452722"/>
    <lineage>
        <taxon>Bacteria</taxon>
        <taxon>Bacillati</taxon>
        <taxon>Bacillota</taxon>
        <taxon>Bacilli</taxon>
        <taxon>Bacillales</taxon>
        <taxon>Bacillaceae</taxon>
        <taxon>Priestia</taxon>
    </lineage>
</organism>
<dbReference type="CDD" id="cd00093">
    <property type="entry name" value="HTH_XRE"/>
    <property type="match status" value="1"/>
</dbReference>
<dbReference type="EMBL" id="CP010586">
    <property type="protein sequence ID" value="AKP75265.1"/>
    <property type="molecule type" value="Genomic_DNA"/>
</dbReference>
<protein>
    <submittedName>
        <fullName evidence="2">Helix-turn-helix protein</fullName>
    </submittedName>
</protein>
<dbReference type="InterPro" id="IPR010982">
    <property type="entry name" value="Lambda_DNA-bd_dom_sf"/>
</dbReference>
<name>A0A806U4H4_PRIMG</name>